<dbReference type="EMBL" id="RJVI01000002">
    <property type="protein sequence ID" value="ROR32694.1"/>
    <property type="molecule type" value="Genomic_DNA"/>
</dbReference>
<dbReference type="GO" id="GO:0008408">
    <property type="term" value="F:3'-5' exonuclease activity"/>
    <property type="evidence" value="ECO:0007669"/>
    <property type="project" value="InterPro"/>
</dbReference>
<dbReference type="PANTHER" id="PTHR30337">
    <property type="entry name" value="COMPONENT OF ATP-DEPENDENT DSDNA EXONUCLEASE"/>
    <property type="match status" value="1"/>
</dbReference>
<keyword evidence="5 7" id="KW-0378">Hydrolase</keyword>
<dbReference type="RefSeq" id="WP_123401603.1">
    <property type="nucleotide sequence ID" value="NZ_RJVI01000002.1"/>
</dbReference>
<dbReference type="InterPro" id="IPR004843">
    <property type="entry name" value="Calcineurin-like_PHP"/>
</dbReference>
<keyword evidence="4 7" id="KW-0540">Nuclease</keyword>
<evidence type="ECO:0000256" key="6">
    <source>
        <dbReference type="ARBA" id="ARBA00022839"/>
    </source>
</evidence>
<proteinExistence type="inferred from homology"/>
<dbReference type="GO" id="GO:0006260">
    <property type="term" value="P:DNA replication"/>
    <property type="evidence" value="ECO:0007669"/>
    <property type="project" value="UniProtKB-KW"/>
</dbReference>
<dbReference type="GO" id="GO:0004519">
    <property type="term" value="F:endonuclease activity"/>
    <property type="evidence" value="ECO:0007669"/>
    <property type="project" value="UniProtKB-KW"/>
</dbReference>
<evidence type="ECO:0000256" key="3">
    <source>
        <dbReference type="ARBA" id="ARBA00013365"/>
    </source>
</evidence>
<comment type="function">
    <text evidence="7">SbcCD cleaves DNA hairpin structures. These structures can inhibit DNA replication and are intermediates in certain DNA recombination reactions. The complex acts as a 3'-&gt;5' double strand exonuclease that can open hairpins. It also has a 5' single-strand endonuclease activity.</text>
</comment>
<dbReference type="Pfam" id="PF00149">
    <property type="entry name" value="Metallophos"/>
    <property type="match status" value="1"/>
</dbReference>
<keyword evidence="7" id="KW-0233">DNA recombination</keyword>
<dbReference type="CDD" id="cd00840">
    <property type="entry name" value="MPP_Mre11_N"/>
    <property type="match status" value="1"/>
</dbReference>
<dbReference type="InterPro" id="IPR029052">
    <property type="entry name" value="Metallo-depent_PP-like"/>
</dbReference>
<dbReference type="Gene3D" id="3.60.21.10">
    <property type="match status" value="1"/>
</dbReference>
<dbReference type="NCBIfam" id="TIGR00619">
    <property type="entry name" value="sbcd"/>
    <property type="match status" value="1"/>
</dbReference>
<keyword evidence="7" id="KW-0235">DNA replication</keyword>
<accession>A0A3N1Y1I8</accession>
<evidence type="ECO:0000256" key="4">
    <source>
        <dbReference type="ARBA" id="ARBA00022722"/>
    </source>
</evidence>
<keyword evidence="11" id="KW-1185">Reference proteome</keyword>
<dbReference type="InterPro" id="IPR026843">
    <property type="entry name" value="SbcD_C"/>
</dbReference>
<reference evidence="10 11" key="1">
    <citation type="submission" date="2018-11" db="EMBL/GenBank/DDBJ databases">
        <title>Genomic Encyclopedia of Type Strains, Phase IV (KMG-IV): sequencing the most valuable type-strain genomes for metagenomic binning, comparative biology and taxonomic classification.</title>
        <authorList>
            <person name="Goeker M."/>
        </authorList>
    </citation>
    <scope>NUCLEOTIDE SEQUENCE [LARGE SCALE GENOMIC DNA]</scope>
    <source>
        <strain evidence="10 11">DSM 100275</strain>
    </source>
</reference>
<dbReference type="OrthoDB" id="9773856at2"/>
<dbReference type="AlphaFoldDB" id="A0A3N1Y1I8"/>
<keyword evidence="7" id="KW-0255">Endonuclease</keyword>
<feature type="domain" description="Calcineurin-like phosphoesterase" evidence="8">
    <location>
        <begin position="1"/>
        <end position="218"/>
    </location>
</feature>
<evidence type="ECO:0000256" key="2">
    <source>
        <dbReference type="ARBA" id="ARBA00011322"/>
    </source>
</evidence>
<evidence type="ECO:0000313" key="10">
    <source>
        <dbReference type="EMBL" id="ROR32694.1"/>
    </source>
</evidence>
<gene>
    <name evidence="7" type="primary">sbcD</name>
    <name evidence="10" type="ORF">EDC57_1901</name>
</gene>
<dbReference type="InterPro" id="IPR050535">
    <property type="entry name" value="DNA_Repair-Maintenance_Comp"/>
</dbReference>
<dbReference type="Proteomes" id="UP000276634">
    <property type="component" value="Unassembled WGS sequence"/>
</dbReference>
<evidence type="ECO:0000256" key="7">
    <source>
        <dbReference type="RuleBase" id="RU363069"/>
    </source>
</evidence>
<comment type="similarity">
    <text evidence="1 7">Belongs to the SbcD family.</text>
</comment>
<evidence type="ECO:0000313" key="11">
    <source>
        <dbReference type="Proteomes" id="UP000276634"/>
    </source>
</evidence>
<dbReference type="PANTHER" id="PTHR30337:SF0">
    <property type="entry name" value="NUCLEASE SBCCD SUBUNIT D"/>
    <property type="match status" value="1"/>
</dbReference>
<evidence type="ECO:0000256" key="5">
    <source>
        <dbReference type="ARBA" id="ARBA00022801"/>
    </source>
</evidence>
<dbReference type="InterPro" id="IPR041796">
    <property type="entry name" value="Mre11_N"/>
</dbReference>
<sequence length="387" mass="41897">MRILHTADWHLGRILHGVHLTDDQAHVLEQLVALAREFRPDLVVIAGDVYDRAVPPQEAVALLDEVLTRLCGELRLPVVLTAGNHDSPERLAFGARLLAGQRLHVVGGIGPEPRPLRFEDRHGAVEVWALPFLDPLRVRHALDDEAVRDQPQALAAVLARVRAARDPARRSVLVAHAAVLGCETSESERPLAIGGAETVPASLLAGFDYVALGHLHRPQGVDGAAIRYAGSLLKYSFSEIGHEKSVTLVEMDGAGACRMEAVALAPRRDLRRIEGTLAELERGAAGDPRRDDYVVARLLDPGPVLDAMGRLRRVYPNVLHIERPILDAPAGEGLAASAPAGRLGDEALFAAFFEQVTGAPLDEAGRRLLAEVLEALERRRRGEEDAA</sequence>
<organism evidence="10 11">
    <name type="scientific">Inmirania thermothiophila</name>
    <dbReference type="NCBI Taxonomy" id="1750597"/>
    <lineage>
        <taxon>Bacteria</taxon>
        <taxon>Pseudomonadati</taxon>
        <taxon>Pseudomonadota</taxon>
        <taxon>Gammaproteobacteria</taxon>
        <taxon>Chromatiales</taxon>
        <taxon>Ectothiorhodospiraceae</taxon>
        <taxon>Inmirania</taxon>
    </lineage>
</organism>
<comment type="subunit">
    <text evidence="2 7">Heterodimer of SbcC and SbcD.</text>
</comment>
<name>A0A3N1Y1I8_9GAMM</name>
<feature type="domain" description="Nuclease SbcCD subunit D C-terminal" evidence="9">
    <location>
        <begin position="266"/>
        <end position="356"/>
    </location>
</feature>
<evidence type="ECO:0000256" key="1">
    <source>
        <dbReference type="ARBA" id="ARBA00010555"/>
    </source>
</evidence>
<dbReference type="SUPFAM" id="SSF56300">
    <property type="entry name" value="Metallo-dependent phosphatases"/>
    <property type="match status" value="1"/>
</dbReference>
<evidence type="ECO:0000259" key="8">
    <source>
        <dbReference type="Pfam" id="PF00149"/>
    </source>
</evidence>
<dbReference type="InterPro" id="IPR004593">
    <property type="entry name" value="SbcD"/>
</dbReference>
<evidence type="ECO:0000259" key="9">
    <source>
        <dbReference type="Pfam" id="PF12320"/>
    </source>
</evidence>
<protein>
    <recommendedName>
        <fullName evidence="3 7">Nuclease SbcCD subunit D</fullName>
    </recommendedName>
</protein>
<dbReference type="GO" id="GO:0006310">
    <property type="term" value="P:DNA recombination"/>
    <property type="evidence" value="ECO:0007669"/>
    <property type="project" value="UniProtKB-KW"/>
</dbReference>
<keyword evidence="6 7" id="KW-0269">Exonuclease</keyword>
<comment type="caution">
    <text evidence="10">The sequence shown here is derived from an EMBL/GenBank/DDBJ whole genome shotgun (WGS) entry which is preliminary data.</text>
</comment>
<dbReference type="Pfam" id="PF12320">
    <property type="entry name" value="SbcD_C"/>
    <property type="match status" value="1"/>
</dbReference>